<sequence length="345" mass="36816">MKAVILNGPNNFDVTELPKPEIGDGDILLEMKKAAICGTDMRILAGTKTKGVRYPSVIGHEMCGVIAEVGKDVKGYEVGEKVSIANVIPCGSCPACLAGRENACMNRKAIGYEFDGGFEEYIRIPEIAIKSGNVVKLPEDVSFTAGALIEPLACCIRGLKNAGTGFNDTVLIVGAGPIGLMHMQLAKIAGAKEVIVSEPNEMRREVALELGADKVVDPTTEDLPQIISEATNGMGADVIVMAIGVPALVNSTLKLCKKGGTVNLFAGFAGTGECTIEVNTIHYNEIKVNGSTAYKREDYLEAADMVKTKKINLDRIATHTYSIEKFQDAYEMCKSGKGLKIIIEP</sequence>
<dbReference type="RefSeq" id="WP_055213091.1">
    <property type="nucleotide sequence ID" value="NZ_CYXO01000001.1"/>
</dbReference>
<dbReference type="Pfam" id="PF08240">
    <property type="entry name" value="ADH_N"/>
    <property type="match status" value="1"/>
</dbReference>
<name>A0A173QVG2_9FIRM</name>
<dbReference type="SUPFAM" id="SSF50129">
    <property type="entry name" value="GroES-like"/>
    <property type="match status" value="1"/>
</dbReference>
<dbReference type="InterPro" id="IPR011032">
    <property type="entry name" value="GroES-like_sf"/>
</dbReference>
<dbReference type="Gene3D" id="3.40.50.720">
    <property type="entry name" value="NAD(P)-binding Rossmann-like Domain"/>
    <property type="match status" value="1"/>
</dbReference>
<dbReference type="InterPro" id="IPR020843">
    <property type="entry name" value="ER"/>
</dbReference>
<dbReference type="PROSITE" id="PS00059">
    <property type="entry name" value="ADH_ZINC"/>
    <property type="match status" value="1"/>
</dbReference>
<dbReference type="PANTHER" id="PTHR43401:SF2">
    <property type="entry name" value="L-THREONINE 3-DEHYDROGENASE"/>
    <property type="match status" value="1"/>
</dbReference>
<reference evidence="6 7" key="1">
    <citation type="submission" date="2015-09" db="EMBL/GenBank/DDBJ databases">
        <authorList>
            <consortium name="Pathogen Informatics"/>
        </authorList>
    </citation>
    <scope>NUCLEOTIDE SEQUENCE [LARGE SCALE GENOMIC DNA]</scope>
    <source>
        <strain evidence="6 7">2789STDY5834961</strain>
    </source>
</reference>
<feature type="domain" description="Enoyl reductase (ER)" evidence="5">
    <location>
        <begin position="8"/>
        <end position="343"/>
    </location>
</feature>
<dbReference type="InterPro" id="IPR036291">
    <property type="entry name" value="NAD(P)-bd_dom_sf"/>
</dbReference>
<dbReference type="SUPFAM" id="SSF51735">
    <property type="entry name" value="NAD(P)-binding Rossmann-fold domains"/>
    <property type="match status" value="1"/>
</dbReference>
<evidence type="ECO:0000313" key="6">
    <source>
        <dbReference type="EMBL" id="CUM69610.1"/>
    </source>
</evidence>
<proteinExistence type="inferred from homology"/>
<evidence type="ECO:0000256" key="2">
    <source>
        <dbReference type="ARBA" id="ARBA00022833"/>
    </source>
</evidence>
<organism evidence="6 7">
    <name type="scientific">Dorea longicatena</name>
    <dbReference type="NCBI Taxonomy" id="88431"/>
    <lineage>
        <taxon>Bacteria</taxon>
        <taxon>Bacillati</taxon>
        <taxon>Bacillota</taxon>
        <taxon>Clostridia</taxon>
        <taxon>Lachnospirales</taxon>
        <taxon>Lachnospiraceae</taxon>
        <taxon>Dorea</taxon>
    </lineage>
</organism>
<evidence type="ECO:0000256" key="4">
    <source>
        <dbReference type="RuleBase" id="RU361277"/>
    </source>
</evidence>
<dbReference type="EMBL" id="CYXO01000001">
    <property type="protein sequence ID" value="CUM69610.1"/>
    <property type="molecule type" value="Genomic_DNA"/>
</dbReference>
<keyword evidence="1 4" id="KW-0479">Metal-binding</keyword>
<dbReference type="InterPro" id="IPR013154">
    <property type="entry name" value="ADH-like_N"/>
</dbReference>
<dbReference type="InterPro" id="IPR050129">
    <property type="entry name" value="Zn_alcohol_dh"/>
</dbReference>
<dbReference type="CDD" id="cd08235">
    <property type="entry name" value="iditol_2_DH_like"/>
    <property type="match status" value="1"/>
</dbReference>
<dbReference type="Gene3D" id="3.90.180.10">
    <property type="entry name" value="Medium-chain alcohol dehydrogenases, catalytic domain"/>
    <property type="match status" value="1"/>
</dbReference>
<keyword evidence="2 4" id="KW-0862">Zinc</keyword>
<accession>A0A173QVG2</accession>
<dbReference type="InterPro" id="IPR002328">
    <property type="entry name" value="ADH_Zn_CS"/>
</dbReference>
<dbReference type="InterPro" id="IPR013149">
    <property type="entry name" value="ADH-like_C"/>
</dbReference>
<dbReference type="GO" id="GO:0008270">
    <property type="term" value="F:zinc ion binding"/>
    <property type="evidence" value="ECO:0007669"/>
    <property type="project" value="InterPro"/>
</dbReference>
<dbReference type="SMART" id="SM00829">
    <property type="entry name" value="PKS_ER"/>
    <property type="match status" value="1"/>
</dbReference>
<comment type="cofactor">
    <cofactor evidence="4">
        <name>Zn(2+)</name>
        <dbReference type="ChEBI" id="CHEBI:29105"/>
    </cofactor>
</comment>
<dbReference type="PANTHER" id="PTHR43401">
    <property type="entry name" value="L-THREONINE 3-DEHYDROGENASE"/>
    <property type="match status" value="1"/>
</dbReference>
<evidence type="ECO:0000256" key="3">
    <source>
        <dbReference type="ARBA" id="ARBA00023002"/>
    </source>
</evidence>
<dbReference type="OrthoDB" id="9787435at2"/>
<dbReference type="Pfam" id="PF00107">
    <property type="entry name" value="ADH_zinc_N"/>
    <property type="match status" value="1"/>
</dbReference>
<dbReference type="GO" id="GO:0008743">
    <property type="term" value="F:L-threonine 3-dehydrogenase activity"/>
    <property type="evidence" value="ECO:0007669"/>
    <property type="project" value="UniProtKB-EC"/>
</dbReference>
<keyword evidence="3 6" id="KW-0560">Oxidoreductase</keyword>
<protein>
    <submittedName>
        <fullName evidence="6">L-threonine 3-dehydrogenase</fullName>
        <ecNumber evidence="6">1.1.1.103</ecNumber>
    </submittedName>
</protein>
<gene>
    <name evidence="6" type="primary">tdh_1</name>
    <name evidence="6" type="ORF">ERS852573_00085</name>
</gene>
<dbReference type="AlphaFoldDB" id="A0A173QVG2"/>
<dbReference type="Proteomes" id="UP000095597">
    <property type="component" value="Unassembled WGS sequence"/>
</dbReference>
<evidence type="ECO:0000259" key="5">
    <source>
        <dbReference type="SMART" id="SM00829"/>
    </source>
</evidence>
<evidence type="ECO:0000313" key="7">
    <source>
        <dbReference type="Proteomes" id="UP000095597"/>
    </source>
</evidence>
<evidence type="ECO:0000256" key="1">
    <source>
        <dbReference type="ARBA" id="ARBA00022723"/>
    </source>
</evidence>
<dbReference type="EC" id="1.1.1.103" evidence="6"/>
<comment type="similarity">
    <text evidence="4">Belongs to the zinc-containing alcohol dehydrogenase family.</text>
</comment>